<reference evidence="1" key="1">
    <citation type="submission" date="2022-01" db="EMBL/GenBank/DDBJ databases">
        <authorList>
            <person name="King R."/>
        </authorList>
    </citation>
    <scope>NUCLEOTIDE SEQUENCE</scope>
</reference>
<organism evidence="1 2">
    <name type="scientific">Nezara viridula</name>
    <name type="common">Southern green stink bug</name>
    <name type="synonym">Cimex viridulus</name>
    <dbReference type="NCBI Taxonomy" id="85310"/>
    <lineage>
        <taxon>Eukaryota</taxon>
        <taxon>Metazoa</taxon>
        <taxon>Ecdysozoa</taxon>
        <taxon>Arthropoda</taxon>
        <taxon>Hexapoda</taxon>
        <taxon>Insecta</taxon>
        <taxon>Pterygota</taxon>
        <taxon>Neoptera</taxon>
        <taxon>Paraneoptera</taxon>
        <taxon>Hemiptera</taxon>
        <taxon>Heteroptera</taxon>
        <taxon>Panheteroptera</taxon>
        <taxon>Pentatomomorpha</taxon>
        <taxon>Pentatomoidea</taxon>
        <taxon>Pentatomidae</taxon>
        <taxon>Pentatominae</taxon>
        <taxon>Nezara</taxon>
    </lineage>
</organism>
<dbReference type="AlphaFoldDB" id="A0A9P0MS22"/>
<sequence length="68" mass="7785">MEWNLTIPRLTQCNDQKNVLSQEVVSAVMDRLFPPPETSWIRDIPAAHNNRRGYDDLPTISNFNISSA</sequence>
<evidence type="ECO:0000313" key="2">
    <source>
        <dbReference type="Proteomes" id="UP001152798"/>
    </source>
</evidence>
<protein>
    <submittedName>
        <fullName evidence="1">Uncharacterized protein</fullName>
    </submittedName>
</protein>
<evidence type="ECO:0000313" key="1">
    <source>
        <dbReference type="EMBL" id="CAH1405113.1"/>
    </source>
</evidence>
<proteinExistence type="predicted"/>
<dbReference type="EMBL" id="OV725082">
    <property type="protein sequence ID" value="CAH1405113.1"/>
    <property type="molecule type" value="Genomic_DNA"/>
</dbReference>
<dbReference type="Proteomes" id="UP001152798">
    <property type="component" value="Chromosome 6"/>
</dbReference>
<accession>A0A9P0MS22</accession>
<keyword evidence="2" id="KW-1185">Reference proteome</keyword>
<name>A0A9P0MS22_NEZVI</name>
<gene>
    <name evidence="1" type="ORF">NEZAVI_LOCUS13397</name>
</gene>